<name>A0A0N4WTZ8_HAEPC</name>
<evidence type="ECO:0000313" key="1">
    <source>
        <dbReference type="EMBL" id="VDO55329.1"/>
    </source>
</evidence>
<dbReference type="OMA" id="NNTHSVM"/>
<dbReference type="Proteomes" id="UP000268014">
    <property type="component" value="Unassembled WGS sequence"/>
</dbReference>
<evidence type="ECO:0000313" key="2">
    <source>
        <dbReference type="Proteomes" id="UP000268014"/>
    </source>
</evidence>
<keyword evidence="2" id="KW-1185">Reference proteome</keyword>
<dbReference type="EMBL" id="UZAF01018827">
    <property type="protein sequence ID" value="VDO55329.1"/>
    <property type="molecule type" value="Genomic_DNA"/>
</dbReference>
<evidence type="ECO:0000313" key="3">
    <source>
        <dbReference type="WBParaSite" id="HPLM_0001509301-mRNA-1"/>
    </source>
</evidence>
<reference evidence="1 2" key="2">
    <citation type="submission" date="2018-11" db="EMBL/GenBank/DDBJ databases">
        <authorList>
            <consortium name="Pathogen Informatics"/>
        </authorList>
    </citation>
    <scope>NUCLEOTIDE SEQUENCE [LARGE SCALE GENOMIC DNA]</scope>
    <source>
        <strain evidence="1 2">MHpl1</strain>
    </source>
</reference>
<proteinExistence type="predicted"/>
<reference evidence="3" key="1">
    <citation type="submission" date="2017-02" db="UniProtKB">
        <authorList>
            <consortium name="WormBaseParasite"/>
        </authorList>
    </citation>
    <scope>IDENTIFICATION</scope>
</reference>
<dbReference type="WBParaSite" id="HPLM_0001509301-mRNA-1">
    <property type="protein sequence ID" value="HPLM_0001509301-mRNA-1"/>
    <property type="gene ID" value="HPLM_0001509301"/>
</dbReference>
<accession>A0A0N4WTZ8</accession>
<organism evidence="3">
    <name type="scientific">Haemonchus placei</name>
    <name type="common">Barber's pole worm</name>
    <dbReference type="NCBI Taxonomy" id="6290"/>
    <lineage>
        <taxon>Eukaryota</taxon>
        <taxon>Metazoa</taxon>
        <taxon>Ecdysozoa</taxon>
        <taxon>Nematoda</taxon>
        <taxon>Chromadorea</taxon>
        <taxon>Rhabditida</taxon>
        <taxon>Rhabditina</taxon>
        <taxon>Rhabditomorpha</taxon>
        <taxon>Strongyloidea</taxon>
        <taxon>Trichostrongylidae</taxon>
        <taxon>Haemonchus</taxon>
    </lineage>
</organism>
<sequence>MAARTFNALTLASKACIEDLMMQARKIKDDVIERNEMRRHRPLHATFETGEELFLGACNCRGVGSVGVLNNTHSVMNIDS</sequence>
<dbReference type="AlphaFoldDB" id="A0A0N4WTZ8"/>
<gene>
    <name evidence="1" type="ORF">HPLM_LOCUS15085</name>
</gene>
<protein>
    <submittedName>
        <fullName evidence="3">PPM-type phosphatase domain-containing protein</fullName>
    </submittedName>
</protein>